<gene>
    <name evidence="1" type="ORF">ANCDUO_11534</name>
</gene>
<dbReference type="AlphaFoldDB" id="A0A0C2CNH5"/>
<organism evidence="1 2">
    <name type="scientific">Ancylostoma duodenale</name>
    <dbReference type="NCBI Taxonomy" id="51022"/>
    <lineage>
        <taxon>Eukaryota</taxon>
        <taxon>Metazoa</taxon>
        <taxon>Ecdysozoa</taxon>
        <taxon>Nematoda</taxon>
        <taxon>Chromadorea</taxon>
        <taxon>Rhabditida</taxon>
        <taxon>Rhabditina</taxon>
        <taxon>Rhabditomorpha</taxon>
        <taxon>Strongyloidea</taxon>
        <taxon>Ancylostomatidae</taxon>
        <taxon>Ancylostomatinae</taxon>
        <taxon>Ancylostoma</taxon>
    </lineage>
</organism>
<dbReference type="EMBL" id="KN733327">
    <property type="protein sequence ID" value="KIH58263.1"/>
    <property type="molecule type" value="Genomic_DNA"/>
</dbReference>
<reference evidence="1 2" key="1">
    <citation type="submission" date="2013-12" db="EMBL/GenBank/DDBJ databases">
        <title>Draft genome of the parsitic nematode Ancylostoma duodenale.</title>
        <authorList>
            <person name="Mitreva M."/>
        </authorList>
    </citation>
    <scope>NUCLEOTIDE SEQUENCE [LARGE SCALE GENOMIC DNA]</scope>
    <source>
        <strain evidence="1 2">Zhejiang</strain>
    </source>
</reference>
<evidence type="ECO:0000313" key="2">
    <source>
        <dbReference type="Proteomes" id="UP000054047"/>
    </source>
</evidence>
<dbReference type="Proteomes" id="UP000054047">
    <property type="component" value="Unassembled WGS sequence"/>
</dbReference>
<name>A0A0C2CNH5_9BILA</name>
<proteinExistence type="predicted"/>
<sequence>MNLATLPENVEKGEDLQRMKLLESRLRKKTHLLRRPTPQKIHLFHPCTCNIFHAKAQTALPSLRSDLARPKPVNNMFQLANFASIVLDPFWGDRRKELELLNKDSKHLTVLGLAHAIAAHRSSCYAFEMALKAAHGKRIVHPPFLPQYSGHHIESYYAQAIEHPDQVPQNYDDSPANPTIIAMPLPFLRGETELEESDKAKVIK</sequence>
<evidence type="ECO:0000313" key="1">
    <source>
        <dbReference type="EMBL" id="KIH58263.1"/>
    </source>
</evidence>
<keyword evidence="2" id="KW-1185">Reference proteome</keyword>
<accession>A0A0C2CNH5</accession>
<protein>
    <submittedName>
        <fullName evidence="1">Uncharacterized protein</fullName>
    </submittedName>
</protein>
<dbReference type="OrthoDB" id="5890020at2759"/>